<proteinExistence type="predicted"/>
<keyword evidence="2" id="KW-1185">Reference proteome</keyword>
<dbReference type="AlphaFoldDB" id="A0A0A2MNB3"/>
<dbReference type="Proteomes" id="UP000030121">
    <property type="component" value="Unassembled WGS sequence"/>
</dbReference>
<evidence type="ECO:0008006" key="3">
    <source>
        <dbReference type="Google" id="ProtNLM"/>
    </source>
</evidence>
<evidence type="ECO:0000313" key="2">
    <source>
        <dbReference type="Proteomes" id="UP000030121"/>
    </source>
</evidence>
<evidence type="ECO:0000313" key="1">
    <source>
        <dbReference type="EMBL" id="KGO89765.1"/>
    </source>
</evidence>
<gene>
    <name evidence="1" type="ORF">Q764_06145</name>
</gene>
<reference evidence="1 2" key="1">
    <citation type="submission" date="2013-09" db="EMBL/GenBank/DDBJ databases">
        <authorList>
            <person name="Zeng Z."/>
            <person name="Chen C."/>
        </authorList>
    </citation>
    <scope>NUCLEOTIDE SEQUENCE [LARGE SCALE GENOMIC DNA]</scope>
    <source>
        <strain evidence="1 2">GH29-5</strain>
    </source>
</reference>
<sequence length="215" mass="24957">MQQPKKIKRAVSVAELKSKKFKTIPLSHEFKKLIGTPEDNGVWIVWGNSGHGKSRFLMLLAKELARHGKVIYDTLEEGARLSMQKNVLDTGMDQDENIMKNFLILNREPIEELKVRLRRKKHPRFVFIDSFQYTGLTKRQYIELKEEFTDVLFIINSHAEGKEPLGNIAKFVRYDADVKIRVEGFKAFPGSRFGGGEPLTIWEEEAAKYWMDLKQ</sequence>
<protein>
    <recommendedName>
        <fullName evidence="3">AAA+ ATPase domain-containing protein</fullName>
    </recommendedName>
</protein>
<accession>A0A0A2MNB3</accession>
<dbReference type="Gene3D" id="3.40.50.300">
    <property type="entry name" value="P-loop containing nucleotide triphosphate hydrolases"/>
    <property type="match status" value="1"/>
</dbReference>
<organism evidence="1 2">
    <name type="scientific">Flavobacterium suncheonense GH29-5 = DSM 17707</name>
    <dbReference type="NCBI Taxonomy" id="1121899"/>
    <lineage>
        <taxon>Bacteria</taxon>
        <taxon>Pseudomonadati</taxon>
        <taxon>Bacteroidota</taxon>
        <taxon>Flavobacteriia</taxon>
        <taxon>Flavobacteriales</taxon>
        <taxon>Flavobacteriaceae</taxon>
        <taxon>Flavobacterium</taxon>
    </lineage>
</organism>
<dbReference type="EMBL" id="JRLW01000005">
    <property type="protein sequence ID" value="KGO89765.1"/>
    <property type="molecule type" value="Genomic_DNA"/>
</dbReference>
<dbReference type="eggNOG" id="COG1066">
    <property type="taxonomic scope" value="Bacteria"/>
</dbReference>
<dbReference type="RefSeq" id="WP_026980292.1">
    <property type="nucleotide sequence ID" value="NZ_AUCZ01000008.1"/>
</dbReference>
<comment type="caution">
    <text evidence="1">The sequence shown here is derived from an EMBL/GenBank/DDBJ whole genome shotgun (WGS) entry which is preliminary data.</text>
</comment>
<dbReference type="STRING" id="1121899.GCA_000430025_01849"/>
<dbReference type="InterPro" id="IPR027417">
    <property type="entry name" value="P-loop_NTPase"/>
</dbReference>
<dbReference type="SUPFAM" id="SSF52540">
    <property type="entry name" value="P-loop containing nucleoside triphosphate hydrolases"/>
    <property type="match status" value="1"/>
</dbReference>
<name>A0A0A2MNB3_9FLAO</name>
<dbReference type="OrthoDB" id="796468at2"/>